<dbReference type="Pfam" id="PF25973">
    <property type="entry name" value="BSH_CzcB"/>
    <property type="match status" value="1"/>
</dbReference>
<feature type="domain" description="Multidrug resistance protein MdtA-like barrel-sandwich hybrid" evidence="3">
    <location>
        <begin position="122"/>
        <end position="214"/>
    </location>
</feature>
<evidence type="ECO:0000256" key="2">
    <source>
        <dbReference type="SAM" id="Phobius"/>
    </source>
</evidence>
<evidence type="ECO:0000259" key="5">
    <source>
        <dbReference type="Pfam" id="PF25990"/>
    </source>
</evidence>
<feature type="region of interest" description="Disordered" evidence="1">
    <location>
        <begin position="591"/>
        <end position="621"/>
    </location>
</feature>
<keyword evidence="2" id="KW-1133">Transmembrane helix</keyword>
<feature type="domain" description="CzcB-like barrel-sandwich hybrid" evidence="4">
    <location>
        <begin position="314"/>
        <end position="406"/>
    </location>
</feature>
<evidence type="ECO:0000259" key="3">
    <source>
        <dbReference type="Pfam" id="PF25917"/>
    </source>
</evidence>
<dbReference type="EMBL" id="DVOF01000134">
    <property type="protein sequence ID" value="HIV02853.1"/>
    <property type="molecule type" value="Genomic_DNA"/>
</dbReference>
<feature type="region of interest" description="Disordered" evidence="1">
    <location>
        <begin position="1"/>
        <end position="48"/>
    </location>
</feature>
<dbReference type="PANTHER" id="PTHR30469">
    <property type="entry name" value="MULTIDRUG RESISTANCE PROTEIN MDTA"/>
    <property type="match status" value="1"/>
</dbReference>
<evidence type="ECO:0000313" key="6">
    <source>
        <dbReference type="EMBL" id="HIV02853.1"/>
    </source>
</evidence>
<protein>
    <submittedName>
        <fullName evidence="6">HlyD family efflux transporter periplasmic adaptor subunit</fullName>
    </submittedName>
</protein>
<accession>A0A9D1NI39</accession>
<dbReference type="InterPro" id="IPR058647">
    <property type="entry name" value="BSH_CzcB-like"/>
</dbReference>
<dbReference type="Pfam" id="PF25917">
    <property type="entry name" value="BSH_RND"/>
    <property type="match status" value="1"/>
</dbReference>
<name>A0A9D1NI39_9FIRM</name>
<feature type="non-terminal residue" evidence="6">
    <location>
        <position position="1"/>
    </location>
</feature>
<sequence>ANPPEQGKSGADNTGAANHGGQPAQKGPSAIFAQDDAASERGPKKKKKFNLKDRRTKKIIKRIIIWAVIIGLVAGVYIWFQSQAAKVANMMQTPISTAAAERGDLDVTITGSGVMEAMEQYDIVPMKQGKIMTAPFEEGDYVEKDSVLFTLDNSDALINIQKAQNSLAKADIANKSNQETMEDWVSTAPVTGYISGLNLKVGDTVNANTAVCTITNDDVITVKIPFSAAHIDSIYVGSTAQLTSADYMTNNIYGTVSDIDRTPIRSSDGGVMYNVEITLDNPGAIAGGMNFTATINGILSAAAGTSEAADSEQLFTKASGKVVAVYHTNGDKVNAGDTIIEISNSATLDSIDQSNIEYDDLQLSLQSQYDELEDYTIKSPISGTVIKKEYKAGDTIGNSAQSIVLATVADMSKMKFTMDVDELDISKIQVGQPVDVVADALEDQIFVGTITQIIQEGESANGVTTYPVEVVIDTPGDLMIGMNVTATVVVESKSDVLKVPIEAVTKSSGKSYVQVLKADAAAQKGGAPSDAGAAPGGGQAAGYTMEDFEQREVQTGINSEDEIEIVSGLSEGELVYIATATTDDSSLQMMMMGGGMSGGGAPSDGGGTPPAGGGPSGGGPQ</sequence>
<dbReference type="Pfam" id="PF25990">
    <property type="entry name" value="Beta-barrel_YknX"/>
    <property type="match status" value="1"/>
</dbReference>
<dbReference type="Proteomes" id="UP000886743">
    <property type="component" value="Unassembled WGS sequence"/>
</dbReference>
<gene>
    <name evidence="6" type="ORF">IAC74_04705</name>
</gene>
<organism evidence="6 7">
    <name type="scientific">Candidatus Aphodoplasma excrementigallinarum</name>
    <dbReference type="NCBI Taxonomy" id="2840673"/>
    <lineage>
        <taxon>Bacteria</taxon>
        <taxon>Bacillati</taxon>
        <taxon>Bacillota</taxon>
        <taxon>Clostridia</taxon>
        <taxon>Eubacteriales</taxon>
        <taxon>Candidatus Aphodoplasma</taxon>
    </lineage>
</organism>
<dbReference type="GO" id="GO:0015562">
    <property type="term" value="F:efflux transmembrane transporter activity"/>
    <property type="evidence" value="ECO:0007669"/>
    <property type="project" value="TreeGrafter"/>
</dbReference>
<reference evidence="6" key="2">
    <citation type="journal article" date="2021" name="PeerJ">
        <title>Extensive microbial diversity within the chicken gut microbiome revealed by metagenomics and culture.</title>
        <authorList>
            <person name="Gilroy R."/>
            <person name="Ravi A."/>
            <person name="Getino M."/>
            <person name="Pursley I."/>
            <person name="Horton D.L."/>
            <person name="Alikhan N.F."/>
            <person name="Baker D."/>
            <person name="Gharbi K."/>
            <person name="Hall N."/>
            <person name="Watson M."/>
            <person name="Adriaenssens E.M."/>
            <person name="Foster-Nyarko E."/>
            <person name="Jarju S."/>
            <person name="Secka A."/>
            <person name="Antonio M."/>
            <person name="Oren A."/>
            <person name="Chaudhuri R.R."/>
            <person name="La Ragione R."/>
            <person name="Hildebrand F."/>
            <person name="Pallen M.J."/>
        </authorList>
    </citation>
    <scope>NUCLEOTIDE SEQUENCE</scope>
    <source>
        <strain evidence="6">4920</strain>
    </source>
</reference>
<proteinExistence type="predicted"/>
<dbReference type="InterPro" id="IPR058636">
    <property type="entry name" value="Beta-barrel_YknX"/>
</dbReference>
<dbReference type="SUPFAM" id="SSF111369">
    <property type="entry name" value="HlyD-like secretion proteins"/>
    <property type="match status" value="2"/>
</dbReference>
<feature type="compositionally biased region" description="Gly residues" evidence="1">
    <location>
        <begin position="592"/>
        <end position="621"/>
    </location>
</feature>
<dbReference type="Gene3D" id="2.40.30.170">
    <property type="match status" value="2"/>
</dbReference>
<dbReference type="PANTHER" id="PTHR30469:SF33">
    <property type="entry name" value="SLR1207 PROTEIN"/>
    <property type="match status" value="1"/>
</dbReference>
<feature type="domain" description="YknX-like beta-barrel" evidence="5">
    <location>
        <begin position="417"/>
        <end position="488"/>
    </location>
</feature>
<dbReference type="GO" id="GO:1990281">
    <property type="term" value="C:efflux pump complex"/>
    <property type="evidence" value="ECO:0007669"/>
    <property type="project" value="TreeGrafter"/>
</dbReference>
<dbReference type="Gene3D" id="2.40.420.20">
    <property type="match status" value="1"/>
</dbReference>
<evidence type="ECO:0000256" key="1">
    <source>
        <dbReference type="SAM" id="MobiDB-lite"/>
    </source>
</evidence>
<keyword evidence="2" id="KW-0812">Transmembrane</keyword>
<reference evidence="6" key="1">
    <citation type="submission" date="2020-10" db="EMBL/GenBank/DDBJ databases">
        <authorList>
            <person name="Gilroy R."/>
        </authorList>
    </citation>
    <scope>NUCLEOTIDE SEQUENCE</scope>
    <source>
        <strain evidence="6">4920</strain>
    </source>
</reference>
<dbReference type="InterPro" id="IPR058625">
    <property type="entry name" value="MdtA-like_BSH"/>
</dbReference>
<evidence type="ECO:0000313" key="7">
    <source>
        <dbReference type="Proteomes" id="UP000886743"/>
    </source>
</evidence>
<dbReference type="AlphaFoldDB" id="A0A9D1NI39"/>
<feature type="transmembrane region" description="Helical" evidence="2">
    <location>
        <begin position="63"/>
        <end position="80"/>
    </location>
</feature>
<dbReference type="Gene3D" id="1.10.287.470">
    <property type="entry name" value="Helix hairpin bin"/>
    <property type="match status" value="1"/>
</dbReference>
<dbReference type="Gene3D" id="2.40.50.100">
    <property type="match status" value="2"/>
</dbReference>
<evidence type="ECO:0000259" key="4">
    <source>
        <dbReference type="Pfam" id="PF25973"/>
    </source>
</evidence>
<keyword evidence="2" id="KW-0472">Membrane</keyword>
<comment type="caution">
    <text evidence="6">The sequence shown here is derived from an EMBL/GenBank/DDBJ whole genome shotgun (WGS) entry which is preliminary data.</text>
</comment>